<reference evidence="1" key="1">
    <citation type="submission" date="2020-08" db="EMBL/GenBank/DDBJ databases">
        <title>Multicomponent nature underlies the extraordinary mechanical properties of spider dragline silk.</title>
        <authorList>
            <person name="Kono N."/>
            <person name="Nakamura H."/>
            <person name="Mori M."/>
            <person name="Yoshida Y."/>
            <person name="Ohtoshi R."/>
            <person name="Malay A.D."/>
            <person name="Moran D.A.P."/>
            <person name="Tomita M."/>
            <person name="Numata K."/>
            <person name="Arakawa K."/>
        </authorList>
    </citation>
    <scope>NUCLEOTIDE SEQUENCE</scope>
</reference>
<sequence length="157" mass="17718">MKIFLILNYNPASSRNISPTDKITPTETGCTEIHGVEKTEPSWIFAQMVGMAACSLPEIIKSNKCTTHAENSNHLSLQPDATEKVIENGQEELCICINYTARSRDVRINGQKREYNFAIDARRMGLVLICFAQNGHEHANEVRRFGTWNSGSNNFWL</sequence>
<dbReference type="EMBL" id="BMAV01005687">
    <property type="protein sequence ID" value="GFY46961.1"/>
    <property type="molecule type" value="Genomic_DNA"/>
</dbReference>
<accession>A0A8X6X7U5</accession>
<proteinExistence type="predicted"/>
<dbReference type="Proteomes" id="UP000886998">
    <property type="component" value="Unassembled WGS sequence"/>
</dbReference>
<dbReference type="AlphaFoldDB" id="A0A8X6X7U5"/>
<evidence type="ECO:0000313" key="1">
    <source>
        <dbReference type="EMBL" id="GFY46961.1"/>
    </source>
</evidence>
<comment type="caution">
    <text evidence="1">The sequence shown here is derived from an EMBL/GenBank/DDBJ whole genome shotgun (WGS) entry which is preliminary data.</text>
</comment>
<dbReference type="OrthoDB" id="10418024at2759"/>
<name>A0A8X6X7U5_9ARAC</name>
<evidence type="ECO:0000313" key="2">
    <source>
        <dbReference type="Proteomes" id="UP000886998"/>
    </source>
</evidence>
<gene>
    <name evidence="1" type="ORF">TNIN_353361</name>
</gene>
<protein>
    <submittedName>
        <fullName evidence="1">Uncharacterized protein</fullName>
    </submittedName>
</protein>
<keyword evidence="2" id="KW-1185">Reference proteome</keyword>
<organism evidence="1 2">
    <name type="scientific">Trichonephila inaurata madagascariensis</name>
    <dbReference type="NCBI Taxonomy" id="2747483"/>
    <lineage>
        <taxon>Eukaryota</taxon>
        <taxon>Metazoa</taxon>
        <taxon>Ecdysozoa</taxon>
        <taxon>Arthropoda</taxon>
        <taxon>Chelicerata</taxon>
        <taxon>Arachnida</taxon>
        <taxon>Araneae</taxon>
        <taxon>Araneomorphae</taxon>
        <taxon>Entelegynae</taxon>
        <taxon>Araneoidea</taxon>
        <taxon>Nephilidae</taxon>
        <taxon>Trichonephila</taxon>
        <taxon>Trichonephila inaurata</taxon>
    </lineage>
</organism>